<accession>A0AAU9CSJ9</accession>
<dbReference type="EMBL" id="AP025314">
    <property type="protein sequence ID" value="BDD10992.1"/>
    <property type="molecule type" value="Genomic_DNA"/>
</dbReference>
<dbReference type="KEGG" id="fax:FUAX_34240"/>
<keyword evidence="3" id="KW-1185">Reference proteome</keyword>
<organism evidence="2 3">
    <name type="scientific">Fulvitalea axinellae</name>
    <dbReference type="NCBI Taxonomy" id="1182444"/>
    <lineage>
        <taxon>Bacteria</taxon>
        <taxon>Pseudomonadati</taxon>
        <taxon>Bacteroidota</taxon>
        <taxon>Cytophagia</taxon>
        <taxon>Cytophagales</taxon>
        <taxon>Persicobacteraceae</taxon>
        <taxon>Fulvitalea</taxon>
    </lineage>
</organism>
<proteinExistence type="predicted"/>
<gene>
    <name evidence="2" type="ORF">FUAX_34240</name>
</gene>
<name>A0AAU9CSJ9_9BACT</name>
<protein>
    <submittedName>
        <fullName evidence="2">Uncharacterized protein</fullName>
    </submittedName>
</protein>
<dbReference type="Proteomes" id="UP001348817">
    <property type="component" value="Chromosome"/>
</dbReference>
<evidence type="ECO:0000313" key="2">
    <source>
        <dbReference type="EMBL" id="BDD10992.1"/>
    </source>
</evidence>
<evidence type="ECO:0000256" key="1">
    <source>
        <dbReference type="SAM" id="MobiDB-lite"/>
    </source>
</evidence>
<reference evidence="2 3" key="1">
    <citation type="submission" date="2021-12" db="EMBL/GenBank/DDBJ databases">
        <title>Genome sequencing of bacteria with rrn-lacking chromosome and rrn-plasmid.</title>
        <authorList>
            <person name="Anda M."/>
            <person name="Iwasaki W."/>
        </authorList>
    </citation>
    <scope>NUCLEOTIDE SEQUENCE [LARGE SCALE GENOMIC DNA]</scope>
    <source>
        <strain evidence="2 3">DSM 100852</strain>
    </source>
</reference>
<dbReference type="AlphaFoldDB" id="A0AAU9CSJ9"/>
<evidence type="ECO:0000313" key="3">
    <source>
        <dbReference type="Proteomes" id="UP001348817"/>
    </source>
</evidence>
<sequence length="79" mass="8728">MAVRPELKFDPTALKSPNSLQSDSGDFLTVRGAKFFNAHSSRPGNVFALMFLKSDDQIKDIFTALYLILNDAKDASDFA</sequence>
<feature type="region of interest" description="Disordered" evidence="1">
    <location>
        <begin position="1"/>
        <end position="21"/>
    </location>
</feature>